<dbReference type="InterPro" id="IPR036922">
    <property type="entry name" value="Rieske_2Fe-2S_sf"/>
</dbReference>
<keyword evidence="4" id="KW-0411">Iron-sulfur</keyword>
<evidence type="ECO:0000259" key="7">
    <source>
        <dbReference type="PROSITE" id="PS51296"/>
    </source>
</evidence>
<organism evidence="8 9">
    <name type="scientific">Nocardiopsis coralli</name>
    <dbReference type="NCBI Taxonomy" id="2772213"/>
    <lineage>
        <taxon>Bacteria</taxon>
        <taxon>Bacillati</taxon>
        <taxon>Actinomycetota</taxon>
        <taxon>Actinomycetes</taxon>
        <taxon>Streptosporangiales</taxon>
        <taxon>Nocardiopsidaceae</taxon>
        <taxon>Nocardiopsis</taxon>
    </lineage>
</organism>
<reference evidence="8 9" key="1">
    <citation type="submission" date="2020-09" db="EMBL/GenBank/DDBJ databases">
        <title>Diversity and distribution of actinomycetes associated with coral in the coast of Hainan.</title>
        <authorList>
            <person name="Li F."/>
        </authorList>
    </citation>
    <scope>NUCLEOTIDE SEQUENCE [LARGE SCALE GENOMIC DNA]</scope>
    <source>
        <strain evidence="8 9">HNM0947</strain>
    </source>
</reference>
<evidence type="ECO:0000256" key="6">
    <source>
        <dbReference type="ARBA" id="ARBA00038001"/>
    </source>
</evidence>
<evidence type="ECO:0000313" key="8">
    <source>
        <dbReference type="EMBL" id="MBE2997524.1"/>
    </source>
</evidence>
<accession>A0ABR9P139</accession>
<keyword evidence="2" id="KW-0479">Metal-binding</keyword>
<sequence length="113" mass="12016">MTETVRAIHVGVPEDIEDGEAVVVPAERTGTGDGIAVFHCDGEFYALDDTCTHAEASLADGWIEDGEVECPMHSGRFCLSTGEALCMPATENARTHKVEIGDDGLWLHPGSST</sequence>
<comment type="caution">
    <text evidence="8">The sequence shown here is derived from an EMBL/GenBank/DDBJ whole genome shotgun (WGS) entry which is preliminary data.</text>
</comment>
<evidence type="ECO:0000256" key="4">
    <source>
        <dbReference type="ARBA" id="ARBA00023014"/>
    </source>
</evidence>
<evidence type="ECO:0000256" key="2">
    <source>
        <dbReference type="ARBA" id="ARBA00022723"/>
    </source>
</evidence>
<feature type="domain" description="Rieske" evidence="7">
    <location>
        <begin position="8"/>
        <end position="107"/>
    </location>
</feature>
<dbReference type="Pfam" id="PF00355">
    <property type="entry name" value="Rieske"/>
    <property type="match status" value="1"/>
</dbReference>
<dbReference type="NCBIfam" id="NF007422">
    <property type="entry name" value="PRK09965.1"/>
    <property type="match status" value="1"/>
</dbReference>
<dbReference type="GO" id="GO:0008695">
    <property type="term" value="F:3-phenylpropionate dioxygenase activity"/>
    <property type="evidence" value="ECO:0007669"/>
    <property type="project" value="UniProtKB-EC"/>
</dbReference>
<dbReference type="PANTHER" id="PTHR21496:SF0">
    <property type="entry name" value="RIESKE DOMAIN-CONTAINING PROTEIN"/>
    <property type="match status" value="1"/>
</dbReference>
<gene>
    <name evidence="8" type="ORF">IDM40_02230</name>
</gene>
<comment type="similarity">
    <text evidence="6">Belongs to the bacterial ring-hydroxylating dioxygenase ferredoxin component family.</text>
</comment>
<dbReference type="Gene3D" id="2.102.10.10">
    <property type="entry name" value="Rieske [2Fe-2S] iron-sulphur domain"/>
    <property type="match status" value="1"/>
</dbReference>
<keyword evidence="8" id="KW-0560">Oxidoreductase</keyword>
<dbReference type="PROSITE" id="PS51296">
    <property type="entry name" value="RIESKE"/>
    <property type="match status" value="1"/>
</dbReference>
<dbReference type="RefSeq" id="WP_193120189.1">
    <property type="nucleotide sequence ID" value="NZ_JADBGI010000002.1"/>
</dbReference>
<keyword evidence="3" id="KW-0408">Iron</keyword>
<protein>
    <submittedName>
        <fullName evidence="8">Bifunctional 3-phenylpropionate/cinnamic acid dioxygenase ferredoxin subunit</fullName>
        <ecNumber evidence="8">1.14.12.19</ecNumber>
    </submittedName>
</protein>
<evidence type="ECO:0000313" key="9">
    <source>
        <dbReference type="Proteomes" id="UP000806528"/>
    </source>
</evidence>
<comment type="cofactor">
    <cofactor evidence="5">
        <name>[2Fe-2S] cluster</name>
        <dbReference type="ChEBI" id="CHEBI:190135"/>
    </cofactor>
</comment>
<proteinExistence type="inferred from homology"/>
<dbReference type="PANTHER" id="PTHR21496">
    <property type="entry name" value="FERREDOXIN-RELATED"/>
    <property type="match status" value="1"/>
</dbReference>
<evidence type="ECO:0000256" key="1">
    <source>
        <dbReference type="ARBA" id="ARBA00022714"/>
    </source>
</evidence>
<dbReference type="Proteomes" id="UP000806528">
    <property type="component" value="Unassembled WGS sequence"/>
</dbReference>
<dbReference type="EC" id="1.14.12.19" evidence="8"/>
<name>A0ABR9P139_9ACTN</name>
<keyword evidence="8" id="KW-0223">Dioxygenase</keyword>
<dbReference type="SUPFAM" id="SSF50022">
    <property type="entry name" value="ISP domain"/>
    <property type="match status" value="1"/>
</dbReference>
<keyword evidence="9" id="KW-1185">Reference proteome</keyword>
<evidence type="ECO:0000256" key="5">
    <source>
        <dbReference type="ARBA" id="ARBA00034078"/>
    </source>
</evidence>
<keyword evidence="1" id="KW-0001">2Fe-2S</keyword>
<dbReference type="CDD" id="cd03528">
    <property type="entry name" value="Rieske_RO_ferredoxin"/>
    <property type="match status" value="1"/>
</dbReference>
<dbReference type="InterPro" id="IPR017941">
    <property type="entry name" value="Rieske_2Fe-2S"/>
</dbReference>
<dbReference type="EMBL" id="JADBGI010000002">
    <property type="protein sequence ID" value="MBE2997524.1"/>
    <property type="molecule type" value="Genomic_DNA"/>
</dbReference>
<evidence type="ECO:0000256" key="3">
    <source>
        <dbReference type="ARBA" id="ARBA00023004"/>
    </source>
</evidence>